<evidence type="ECO:0000259" key="5">
    <source>
        <dbReference type="PROSITE" id="PS51737"/>
    </source>
</evidence>
<keyword evidence="3" id="KW-0175">Coiled coil</keyword>
<dbReference type="CDD" id="cd00338">
    <property type="entry name" value="Ser_Recombinase"/>
    <property type="match status" value="1"/>
</dbReference>
<accession>A0A4Y9L395</accession>
<dbReference type="InterPro" id="IPR038109">
    <property type="entry name" value="DNA_bind_recomb_sf"/>
</dbReference>
<dbReference type="Gene3D" id="3.90.1750.20">
    <property type="entry name" value="Putative Large Serine Recombinase, Chain B, Domain 2"/>
    <property type="match status" value="1"/>
</dbReference>
<evidence type="ECO:0000256" key="2">
    <source>
        <dbReference type="ARBA" id="ARBA00023172"/>
    </source>
</evidence>
<dbReference type="Gene3D" id="3.40.50.1390">
    <property type="entry name" value="Resolvase, N-terminal catalytic domain"/>
    <property type="match status" value="1"/>
</dbReference>
<evidence type="ECO:0000259" key="4">
    <source>
        <dbReference type="PROSITE" id="PS51736"/>
    </source>
</evidence>
<protein>
    <submittedName>
        <fullName evidence="6">Recombinase family protein</fullName>
    </submittedName>
</protein>
<dbReference type="PANTHER" id="PTHR30461:SF2">
    <property type="entry name" value="SERINE RECOMBINASE PINE-RELATED"/>
    <property type="match status" value="1"/>
</dbReference>
<dbReference type="InterPro" id="IPR036162">
    <property type="entry name" value="Resolvase-like_N_sf"/>
</dbReference>
<keyword evidence="7" id="KW-1185">Reference proteome</keyword>
<dbReference type="InterPro" id="IPR050639">
    <property type="entry name" value="SSR_resolvase"/>
</dbReference>
<name>A0A4Y9L395_9BRAD</name>
<evidence type="ECO:0000313" key="7">
    <source>
        <dbReference type="Proteomes" id="UP000298225"/>
    </source>
</evidence>
<dbReference type="AlphaFoldDB" id="A0A4Y9L395"/>
<dbReference type="GO" id="GO:0003677">
    <property type="term" value="F:DNA binding"/>
    <property type="evidence" value="ECO:0007669"/>
    <property type="project" value="UniProtKB-KW"/>
</dbReference>
<dbReference type="SMART" id="SM00857">
    <property type="entry name" value="Resolvase"/>
    <property type="match status" value="1"/>
</dbReference>
<proteinExistence type="predicted"/>
<dbReference type="GO" id="GO:0000150">
    <property type="term" value="F:DNA strand exchange activity"/>
    <property type="evidence" value="ECO:0007669"/>
    <property type="project" value="InterPro"/>
</dbReference>
<dbReference type="InterPro" id="IPR011109">
    <property type="entry name" value="DNA_bind_recombinase_dom"/>
</dbReference>
<comment type="caution">
    <text evidence="6">The sequence shown here is derived from an EMBL/GenBank/DDBJ whole genome shotgun (WGS) entry which is preliminary data.</text>
</comment>
<evidence type="ECO:0000256" key="1">
    <source>
        <dbReference type="ARBA" id="ARBA00023125"/>
    </source>
</evidence>
<dbReference type="InterPro" id="IPR006119">
    <property type="entry name" value="Resolv_N"/>
</dbReference>
<dbReference type="PROSITE" id="PS51737">
    <property type="entry name" value="RECOMBINASE_DNA_BIND"/>
    <property type="match status" value="1"/>
</dbReference>
<dbReference type="Pfam" id="PF13408">
    <property type="entry name" value="Zn_ribbon_recom"/>
    <property type="match status" value="1"/>
</dbReference>
<keyword evidence="1" id="KW-0238">DNA-binding</keyword>
<keyword evidence="2" id="KW-0233">DNA recombination</keyword>
<dbReference type="PROSITE" id="PS51736">
    <property type="entry name" value="RECOMBINASES_3"/>
    <property type="match status" value="1"/>
</dbReference>
<feature type="domain" description="Recombinase" evidence="5">
    <location>
        <begin position="179"/>
        <end position="311"/>
    </location>
</feature>
<reference evidence="6 7" key="1">
    <citation type="submission" date="2019-03" db="EMBL/GenBank/DDBJ databases">
        <title>Bradyrhizobium strains diversity isolated from Chamaecrista fasciculata.</title>
        <authorList>
            <person name="Urquiaga M.C.O."/>
            <person name="Hungria M."/>
            <person name="Delamuta J.R.M."/>
        </authorList>
    </citation>
    <scope>NUCLEOTIDE SEQUENCE [LARGE SCALE GENOMIC DNA]</scope>
    <source>
        <strain evidence="6 7">CNPSo 3424</strain>
    </source>
</reference>
<dbReference type="PANTHER" id="PTHR30461">
    <property type="entry name" value="DNA-INVERTASE FROM LAMBDOID PROPHAGE"/>
    <property type="match status" value="1"/>
</dbReference>
<dbReference type="Proteomes" id="UP000298225">
    <property type="component" value="Unassembled WGS sequence"/>
</dbReference>
<dbReference type="RefSeq" id="WP_135170116.1">
    <property type="nucleotide sequence ID" value="NZ_SPQU01000009.1"/>
</dbReference>
<evidence type="ECO:0000256" key="3">
    <source>
        <dbReference type="SAM" id="Coils"/>
    </source>
</evidence>
<feature type="domain" description="Resolvase/invertase-type recombinase catalytic" evidence="4">
    <location>
        <begin position="8"/>
        <end position="170"/>
    </location>
</feature>
<organism evidence="6 7">
    <name type="scientific">Bradyrhizobium frederickii</name>
    <dbReference type="NCBI Taxonomy" id="2560054"/>
    <lineage>
        <taxon>Bacteria</taxon>
        <taxon>Pseudomonadati</taxon>
        <taxon>Pseudomonadota</taxon>
        <taxon>Alphaproteobacteria</taxon>
        <taxon>Hyphomicrobiales</taxon>
        <taxon>Nitrobacteraceae</taxon>
        <taxon>Bradyrhizobium</taxon>
    </lineage>
</organism>
<dbReference type="Pfam" id="PF07508">
    <property type="entry name" value="Recombinase"/>
    <property type="match status" value="1"/>
</dbReference>
<dbReference type="Pfam" id="PF00239">
    <property type="entry name" value="Resolvase"/>
    <property type="match status" value="1"/>
</dbReference>
<feature type="coiled-coil region" evidence="3">
    <location>
        <begin position="423"/>
        <end position="457"/>
    </location>
</feature>
<sequence length="534" mass="60481">MDTQRLPRAYSYVRFSTPEQAKGHSLQRQTDAARAWAAAAKVTLDDELTFQDKGVSGFTGANRETGELGVFLERVKDGTIPHGSWLLVESLDRISRQAARRAVRVIEDIIEHGITVVDLSDGGREYSAETLEKDPFLFMMMVLKFIRANEESATKGVRVAKAHAARREKFRGQEKLTKPYTLKLPAWIRWNTETASYELIEHRAKLLRWMFEMSDDGTGAHSIAAHLNDTKEDTWGAGKWKAKYWHRSYIRKLLTNKAAIGVFVPHTVRKIDGKRSKERTPQESIAHRFPAAVDRDLYERVNARLSTTAPRGKNAKEPIRSIFAGLMKCQHCGGTVTRVNKGQHVYLVCAAAHGKSGTCKYESVPYAEAVSAFKLRLLGTLEDAPTGSNTADMDAKIEQLKGTVDAGEDFVNELLELRITDKSRAASQRLRDAERELDEHREALRELLERRDALRSTNVNMRMSAVEKALTREPIDTEEANKALRGAVSKMVMRPQNARLDIWWHHAETPQETLFMTSRFDWDANSIENMTEED</sequence>
<evidence type="ECO:0000313" key="6">
    <source>
        <dbReference type="EMBL" id="TFV37157.1"/>
    </source>
</evidence>
<dbReference type="InterPro" id="IPR025827">
    <property type="entry name" value="Zn_ribbon_recom_dom"/>
</dbReference>
<dbReference type="EMBL" id="SPQU01000009">
    <property type="protein sequence ID" value="TFV37157.1"/>
    <property type="molecule type" value="Genomic_DNA"/>
</dbReference>
<dbReference type="SUPFAM" id="SSF53041">
    <property type="entry name" value="Resolvase-like"/>
    <property type="match status" value="1"/>
</dbReference>
<dbReference type="OrthoDB" id="9791494at2"/>
<gene>
    <name evidence="6" type="ORF">E4K66_20900</name>
</gene>